<keyword evidence="3" id="KW-0732">Signal</keyword>
<dbReference type="GO" id="GO:0044853">
    <property type="term" value="C:plasma membrane raft"/>
    <property type="evidence" value="ECO:0007669"/>
    <property type="project" value="TreeGrafter"/>
</dbReference>
<comment type="subcellular location">
    <subcellularLocation>
        <location evidence="1">Cell membrane</location>
    </subcellularLocation>
</comment>
<keyword evidence="5" id="KW-0325">Glycoprotein</keyword>
<dbReference type="CDD" id="cd23621">
    <property type="entry name" value="TFP_LU_ECD_LYPD4_rpt1"/>
    <property type="match status" value="1"/>
</dbReference>
<proteinExistence type="predicted"/>
<dbReference type="Pfam" id="PF00021">
    <property type="entry name" value="UPAR_LY6"/>
    <property type="match status" value="2"/>
</dbReference>
<feature type="domain" description="UPAR/Ly6" evidence="6">
    <location>
        <begin position="139"/>
        <end position="187"/>
    </location>
</feature>
<dbReference type="AlphaFoldDB" id="A0A7J8CJ16"/>
<dbReference type="InterPro" id="IPR016054">
    <property type="entry name" value="LY6_UPA_recep-like"/>
</dbReference>
<dbReference type="EMBL" id="JACASE010000014">
    <property type="protein sequence ID" value="KAF6410893.1"/>
    <property type="molecule type" value="Genomic_DNA"/>
</dbReference>
<organism evidence="7 8">
    <name type="scientific">Rousettus aegyptiacus</name>
    <name type="common">Egyptian fruit bat</name>
    <name type="synonym">Pteropus aegyptiacus</name>
    <dbReference type="NCBI Taxonomy" id="9407"/>
    <lineage>
        <taxon>Eukaryota</taxon>
        <taxon>Metazoa</taxon>
        <taxon>Chordata</taxon>
        <taxon>Craniata</taxon>
        <taxon>Vertebrata</taxon>
        <taxon>Euteleostomi</taxon>
        <taxon>Mammalia</taxon>
        <taxon>Eutheria</taxon>
        <taxon>Laurasiatheria</taxon>
        <taxon>Chiroptera</taxon>
        <taxon>Yinpterochiroptera</taxon>
        <taxon>Pteropodoidea</taxon>
        <taxon>Pteropodidae</taxon>
        <taxon>Rousettinae</taxon>
        <taxon>Rousettus</taxon>
    </lineage>
</organism>
<name>A0A7J8CJ16_ROUAE</name>
<keyword evidence="2" id="KW-1003">Cell membrane</keyword>
<dbReference type="SUPFAM" id="SSF57302">
    <property type="entry name" value="Snake toxin-like"/>
    <property type="match status" value="1"/>
</dbReference>
<evidence type="ECO:0000313" key="7">
    <source>
        <dbReference type="EMBL" id="KAF6410893.1"/>
    </source>
</evidence>
<evidence type="ECO:0000256" key="3">
    <source>
        <dbReference type="ARBA" id="ARBA00022729"/>
    </source>
</evidence>
<dbReference type="InterPro" id="IPR045860">
    <property type="entry name" value="Snake_toxin-like_sf"/>
</dbReference>
<accession>A0A7J8CJ16</accession>
<comment type="caution">
    <text evidence="7">The sequence shown here is derived from an EMBL/GenBank/DDBJ whole genome shotgun (WGS) entry which is preliminary data.</text>
</comment>
<evidence type="ECO:0000256" key="5">
    <source>
        <dbReference type="ARBA" id="ARBA00023180"/>
    </source>
</evidence>
<keyword evidence="8" id="KW-1185">Reference proteome</keyword>
<reference evidence="7 8" key="1">
    <citation type="journal article" date="2020" name="Nature">
        <title>Six reference-quality genomes reveal evolution of bat adaptations.</title>
        <authorList>
            <person name="Jebb D."/>
            <person name="Huang Z."/>
            <person name="Pippel M."/>
            <person name="Hughes G.M."/>
            <person name="Lavrichenko K."/>
            <person name="Devanna P."/>
            <person name="Winkler S."/>
            <person name="Jermiin L.S."/>
            <person name="Skirmuntt E.C."/>
            <person name="Katzourakis A."/>
            <person name="Burkitt-Gray L."/>
            <person name="Ray D.A."/>
            <person name="Sullivan K.A.M."/>
            <person name="Roscito J.G."/>
            <person name="Kirilenko B.M."/>
            <person name="Davalos L.M."/>
            <person name="Corthals A.P."/>
            <person name="Power M.L."/>
            <person name="Jones G."/>
            <person name="Ransome R.D."/>
            <person name="Dechmann D.K.N."/>
            <person name="Locatelli A.G."/>
            <person name="Puechmaille S.J."/>
            <person name="Fedrigo O."/>
            <person name="Jarvis E.D."/>
            <person name="Hiller M."/>
            <person name="Vernes S.C."/>
            <person name="Myers E.W."/>
            <person name="Teeling E.C."/>
        </authorList>
    </citation>
    <scope>NUCLEOTIDE SEQUENCE [LARGE SCALE GENOMIC DNA]</scope>
    <source>
        <strain evidence="7">MRouAeg1</strain>
        <tissue evidence="7">Muscle</tissue>
    </source>
</reference>
<evidence type="ECO:0000256" key="1">
    <source>
        <dbReference type="ARBA" id="ARBA00004236"/>
    </source>
</evidence>
<feature type="domain" description="UPAR/Ly6" evidence="6">
    <location>
        <begin position="54"/>
        <end position="117"/>
    </location>
</feature>
<sequence>MGPQHWRPVQLLCLLGAISTLPWAGALLCYEATSSLFRAVTLRNWKWLLMRSMVCKLSEGCEETLVLIETGTRRGVVGFKGCSPAPSYPQQVSYLVSPPGLSIASYSRVCRTYLCNNLTNMAPFTKLKENASKPTAFSSHSCPTCVGEHSKDCLPNFVTTDSCPYDAPKCYSSTLRFQAGERRETLSNARSLPGAVWDLSTSESSWWDQEEGLGLRAPDPQIQRRKEEVAWCPSL</sequence>
<evidence type="ECO:0000313" key="8">
    <source>
        <dbReference type="Proteomes" id="UP000593571"/>
    </source>
</evidence>
<evidence type="ECO:0000256" key="2">
    <source>
        <dbReference type="ARBA" id="ARBA00022475"/>
    </source>
</evidence>
<protein>
    <submittedName>
        <fullName evidence="7">LY6/PLAUR domain containing 4</fullName>
    </submittedName>
</protein>
<keyword evidence="4" id="KW-0472">Membrane</keyword>
<gene>
    <name evidence="7" type="ORF">HJG63_012833</name>
</gene>
<dbReference type="PANTHER" id="PTHR16529">
    <property type="entry name" value="CD177 ANTIGEN"/>
    <property type="match status" value="1"/>
</dbReference>
<evidence type="ECO:0000256" key="4">
    <source>
        <dbReference type="ARBA" id="ARBA00023136"/>
    </source>
</evidence>
<evidence type="ECO:0000259" key="6">
    <source>
        <dbReference type="Pfam" id="PF00021"/>
    </source>
</evidence>
<dbReference type="Proteomes" id="UP000593571">
    <property type="component" value="Unassembled WGS sequence"/>
</dbReference>
<dbReference type="InterPro" id="IPR051899">
    <property type="entry name" value="Fert-Immune_med_protein"/>
</dbReference>
<dbReference type="PANTHER" id="PTHR16529:SF6">
    <property type="entry name" value="LY6_PLAUR DOMAIN-CONTAINING PROTEIN 4"/>
    <property type="match status" value="1"/>
</dbReference>